<dbReference type="Pfam" id="PF19608">
    <property type="entry name" value="DUF6113"/>
    <property type="match status" value="1"/>
</dbReference>
<feature type="transmembrane region" description="Helical" evidence="2">
    <location>
        <begin position="35"/>
        <end position="55"/>
    </location>
</feature>
<protein>
    <submittedName>
        <fullName evidence="3">DUF6113 family protein</fullName>
    </submittedName>
</protein>
<proteinExistence type="predicted"/>
<reference evidence="4" key="1">
    <citation type="journal article" date="2019" name="Int. J. Syst. Evol. Microbiol.">
        <title>The Global Catalogue of Microorganisms (GCM) 10K type strain sequencing project: providing services to taxonomists for standard genome sequencing and annotation.</title>
        <authorList>
            <consortium name="The Broad Institute Genomics Platform"/>
            <consortium name="The Broad Institute Genome Sequencing Center for Infectious Disease"/>
            <person name="Wu L."/>
            <person name="Ma J."/>
        </authorList>
    </citation>
    <scope>NUCLEOTIDE SEQUENCE [LARGE SCALE GENOMIC DNA]</scope>
    <source>
        <strain evidence="4">CCUG 54523</strain>
    </source>
</reference>
<accession>A0ABW3AJZ4</accession>
<evidence type="ECO:0000313" key="4">
    <source>
        <dbReference type="Proteomes" id="UP001597055"/>
    </source>
</evidence>
<keyword evidence="2" id="KW-1133">Transmembrane helix</keyword>
<feature type="transmembrane region" description="Helical" evidence="2">
    <location>
        <begin position="62"/>
        <end position="81"/>
    </location>
</feature>
<evidence type="ECO:0000256" key="2">
    <source>
        <dbReference type="SAM" id="Phobius"/>
    </source>
</evidence>
<keyword evidence="2" id="KW-0472">Membrane</keyword>
<dbReference type="EMBL" id="JBHTII010000001">
    <property type="protein sequence ID" value="MFD0791217.1"/>
    <property type="molecule type" value="Genomic_DNA"/>
</dbReference>
<keyword evidence="2" id="KW-0812">Transmembrane</keyword>
<evidence type="ECO:0000313" key="3">
    <source>
        <dbReference type="EMBL" id="MFD0791217.1"/>
    </source>
</evidence>
<dbReference type="Proteomes" id="UP001597055">
    <property type="component" value="Unassembled WGS sequence"/>
</dbReference>
<evidence type="ECO:0000256" key="1">
    <source>
        <dbReference type="SAM" id="MobiDB-lite"/>
    </source>
</evidence>
<dbReference type="InterPro" id="IPR046095">
    <property type="entry name" value="DUF6113"/>
</dbReference>
<feature type="transmembrane region" description="Helical" evidence="2">
    <location>
        <begin position="93"/>
        <end position="113"/>
    </location>
</feature>
<comment type="caution">
    <text evidence="3">The sequence shown here is derived from an EMBL/GenBank/DDBJ whole genome shotgun (WGS) entry which is preliminary data.</text>
</comment>
<name>A0ABW3AJZ4_9MICO</name>
<organism evidence="3 4">
    <name type="scientific">Microbacterium insulae</name>
    <dbReference type="NCBI Taxonomy" id="483014"/>
    <lineage>
        <taxon>Bacteria</taxon>
        <taxon>Bacillati</taxon>
        <taxon>Actinomycetota</taxon>
        <taxon>Actinomycetes</taxon>
        <taxon>Micrococcales</taxon>
        <taxon>Microbacteriaceae</taxon>
        <taxon>Microbacterium</taxon>
    </lineage>
</organism>
<sequence length="149" mass="15225">MRSSLPARLGTWVVALLVGAVYGLAGTIAHAYELGWFPLGLVLAVIGCAALLVAVRLLTGDRWAALATGLGMMLSTLVFSGKGPGGSVIVPESPLGSIWTIALPILVAIVVAWPENVRPAERAAGASGFRGTGDPSRPPATTDATRLTP</sequence>
<feature type="region of interest" description="Disordered" evidence="1">
    <location>
        <begin position="124"/>
        <end position="149"/>
    </location>
</feature>
<gene>
    <name evidence="3" type="ORF">ACFQ0P_12470</name>
</gene>
<dbReference type="RefSeq" id="WP_378772317.1">
    <property type="nucleotide sequence ID" value="NZ_JBHTII010000001.1"/>
</dbReference>
<keyword evidence="4" id="KW-1185">Reference proteome</keyword>